<dbReference type="EMBL" id="LUCM01009878">
    <property type="protein sequence ID" value="KAA0186234.1"/>
    <property type="molecule type" value="Genomic_DNA"/>
</dbReference>
<sequence>MLYAGGQLFPKHRLLCKPAAVPDRSTVEKAVFNEVQIQMFSREFQAALFGLVVPEYGPPPRSVCADLEAHGITLRRPTSSHPPVRFPLPRMNGANVKEHFYNVAKTMTDPYVNLLSSFPSQVPPMPTEWSANSGWTRYFDERWTSVETPMEDVIFFDTEVLLCEGDAPTMAVALSPVAWYSWVSPALTQNNNDSKSRGPLIHLSANFNEIKCVIGHFVSYDRARVNEEYLPQGTKTRFIDTLALHVAVSGLTSTQRHLKTTAEKQLFNNKLWQKFIKDHGNETTGKVAEKSDLMDLQWIEETSLNNLTDVYKLYCSKDPPQDKTARSVFTSGTREDVCAKFQVGEVSFDYICTDSATYLLSILSLRFPHPATLYGLLEMGSMYLPINDSWLKFQERADRTFSDNERRQRELLVQLANQALDRYQQPGSDPTTDPWLWDLDWSKPRLTSTCAFQCLDIHFIVLLKVVRFNPGNRIRFLQKTEADKKLAALPNISAICIGLLIVLHLFLHFGFTSFLRLLCRWYRELIPKPVKNNVDAGPCLLTAQMRIAPKLLRLCWQGLPVHYDQVHLSDSDIAVSQLRCASLVIGIKDPFCHTISSGICCCFWETECIELPNMCMRQTSWH</sequence>
<accession>A0A8E0VHJ8</accession>
<keyword evidence="1" id="KW-0812">Transmembrane</keyword>
<evidence type="ECO:0000256" key="1">
    <source>
        <dbReference type="SAM" id="Phobius"/>
    </source>
</evidence>
<dbReference type="GO" id="GO:0003677">
    <property type="term" value="F:DNA binding"/>
    <property type="evidence" value="ECO:0007669"/>
    <property type="project" value="InterPro"/>
</dbReference>
<dbReference type="OrthoDB" id="5588663at2759"/>
<dbReference type="InterPro" id="IPR002297">
    <property type="entry name" value="DNA-dir_DNA_pol_A_mt"/>
</dbReference>
<dbReference type="GO" id="GO:0006264">
    <property type="term" value="P:mitochondrial DNA replication"/>
    <property type="evidence" value="ECO:0007669"/>
    <property type="project" value="TreeGrafter"/>
</dbReference>
<keyword evidence="1" id="KW-0472">Membrane</keyword>
<keyword evidence="1" id="KW-1133">Transmembrane helix</keyword>
<dbReference type="Proteomes" id="UP000728185">
    <property type="component" value="Unassembled WGS sequence"/>
</dbReference>
<reference evidence="3" key="1">
    <citation type="submission" date="2019-05" db="EMBL/GenBank/DDBJ databases">
        <title>Annotation for the trematode Fasciolopsis buski.</title>
        <authorList>
            <person name="Choi Y.-J."/>
        </authorList>
    </citation>
    <scope>NUCLEOTIDE SEQUENCE</scope>
    <source>
        <strain evidence="3">HT</strain>
        <tissue evidence="3">Whole worm</tissue>
    </source>
</reference>
<dbReference type="PANTHER" id="PTHR10267:SF0">
    <property type="entry name" value="DNA POLYMERASE SUBUNIT GAMMA-1"/>
    <property type="match status" value="1"/>
</dbReference>
<evidence type="ECO:0000259" key="2">
    <source>
        <dbReference type="Pfam" id="PF18136"/>
    </source>
</evidence>
<feature type="transmembrane region" description="Helical" evidence="1">
    <location>
        <begin position="492"/>
        <end position="518"/>
    </location>
</feature>
<dbReference type="PRINTS" id="PR00867">
    <property type="entry name" value="DNAPOLG"/>
</dbReference>
<dbReference type="PANTHER" id="PTHR10267">
    <property type="entry name" value="DNA POLYMERASE SUBUNIT GAMMA-1"/>
    <property type="match status" value="1"/>
</dbReference>
<comment type="caution">
    <text evidence="3">The sequence shown here is derived from an EMBL/GenBank/DDBJ whole genome shotgun (WGS) entry which is preliminary data.</text>
</comment>
<dbReference type="GO" id="GO:0005760">
    <property type="term" value="C:gamma DNA polymerase complex"/>
    <property type="evidence" value="ECO:0007669"/>
    <property type="project" value="InterPro"/>
</dbReference>
<keyword evidence="4" id="KW-1185">Reference proteome</keyword>
<dbReference type="GO" id="GO:0003887">
    <property type="term" value="F:DNA-directed DNA polymerase activity"/>
    <property type="evidence" value="ECO:0007669"/>
    <property type="project" value="TreeGrafter"/>
</dbReference>
<proteinExistence type="predicted"/>
<dbReference type="Pfam" id="PF18136">
    <property type="entry name" value="DNApol_Exo"/>
    <property type="match status" value="1"/>
</dbReference>
<protein>
    <submittedName>
        <fullName evidence="3">Polymerase (DNA directed) gamma</fullName>
    </submittedName>
</protein>
<dbReference type="GO" id="GO:0008408">
    <property type="term" value="F:3'-5' exonuclease activity"/>
    <property type="evidence" value="ECO:0007669"/>
    <property type="project" value="TreeGrafter"/>
</dbReference>
<feature type="domain" description="DNA mitochondrial polymerase exonuclease" evidence="2">
    <location>
        <begin position="83"/>
        <end position="354"/>
    </location>
</feature>
<organism evidence="3 4">
    <name type="scientific">Fasciolopsis buskii</name>
    <dbReference type="NCBI Taxonomy" id="27845"/>
    <lineage>
        <taxon>Eukaryota</taxon>
        <taxon>Metazoa</taxon>
        <taxon>Spiralia</taxon>
        <taxon>Lophotrochozoa</taxon>
        <taxon>Platyhelminthes</taxon>
        <taxon>Trematoda</taxon>
        <taxon>Digenea</taxon>
        <taxon>Plagiorchiida</taxon>
        <taxon>Echinostomata</taxon>
        <taxon>Echinostomatoidea</taxon>
        <taxon>Fasciolidae</taxon>
        <taxon>Fasciolopsis</taxon>
    </lineage>
</organism>
<gene>
    <name evidence="3" type="ORF">FBUS_05078</name>
</gene>
<name>A0A8E0VHJ8_9TREM</name>
<dbReference type="Gene3D" id="3.30.420.390">
    <property type="match status" value="2"/>
</dbReference>
<dbReference type="AlphaFoldDB" id="A0A8E0VHJ8"/>
<evidence type="ECO:0000313" key="4">
    <source>
        <dbReference type="Proteomes" id="UP000728185"/>
    </source>
</evidence>
<evidence type="ECO:0000313" key="3">
    <source>
        <dbReference type="EMBL" id="KAA0186234.1"/>
    </source>
</evidence>
<dbReference type="InterPro" id="IPR041336">
    <property type="entry name" value="DNApol_Exo"/>
</dbReference>